<dbReference type="EMBL" id="UINC01202582">
    <property type="protein sequence ID" value="SVE22455.1"/>
    <property type="molecule type" value="Genomic_DNA"/>
</dbReference>
<evidence type="ECO:0000256" key="1">
    <source>
        <dbReference type="SAM" id="MobiDB-lite"/>
    </source>
</evidence>
<keyword evidence="2" id="KW-1133">Transmembrane helix</keyword>
<evidence type="ECO:0000313" key="3">
    <source>
        <dbReference type="EMBL" id="SVE22455.1"/>
    </source>
</evidence>
<name>A0A383BT15_9ZZZZ</name>
<protein>
    <submittedName>
        <fullName evidence="3">Uncharacterized protein</fullName>
    </submittedName>
</protein>
<organism evidence="3">
    <name type="scientific">marine metagenome</name>
    <dbReference type="NCBI Taxonomy" id="408172"/>
    <lineage>
        <taxon>unclassified sequences</taxon>
        <taxon>metagenomes</taxon>
        <taxon>ecological metagenomes</taxon>
    </lineage>
</organism>
<sequence length="48" mass="5336">YMDNTATEKPTIAEALGGDENESKNDVKKRPIIFGTLIIVVIVLYLKN</sequence>
<feature type="non-terminal residue" evidence="3">
    <location>
        <position position="1"/>
    </location>
</feature>
<keyword evidence="2" id="KW-0812">Transmembrane</keyword>
<dbReference type="AlphaFoldDB" id="A0A383BT15"/>
<reference evidence="3" key="1">
    <citation type="submission" date="2018-05" db="EMBL/GenBank/DDBJ databases">
        <authorList>
            <person name="Lanie J.A."/>
            <person name="Ng W.-L."/>
            <person name="Kazmierczak K.M."/>
            <person name="Andrzejewski T.M."/>
            <person name="Davidsen T.M."/>
            <person name="Wayne K.J."/>
            <person name="Tettelin H."/>
            <person name="Glass J.I."/>
            <person name="Rusch D."/>
            <person name="Podicherti R."/>
            <person name="Tsui H.-C.T."/>
            <person name="Winkler M.E."/>
        </authorList>
    </citation>
    <scope>NUCLEOTIDE SEQUENCE</scope>
</reference>
<accession>A0A383BT15</accession>
<feature type="region of interest" description="Disordered" evidence="1">
    <location>
        <begin position="1"/>
        <end position="25"/>
    </location>
</feature>
<feature type="transmembrane region" description="Helical" evidence="2">
    <location>
        <begin position="30"/>
        <end position="46"/>
    </location>
</feature>
<gene>
    <name evidence="3" type="ORF">METZ01_LOCUS475309</name>
</gene>
<keyword evidence="2" id="KW-0472">Membrane</keyword>
<evidence type="ECO:0000256" key="2">
    <source>
        <dbReference type="SAM" id="Phobius"/>
    </source>
</evidence>
<proteinExistence type="predicted"/>